<dbReference type="Gene3D" id="1.10.246.20">
    <property type="entry name" value="Coactivator CBP, KIX domain"/>
    <property type="match status" value="1"/>
</dbReference>
<dbReference type="Proteomes" id="UP000485058">
    <property type="component" value="Unassembled WGS sequence"/>
</dbReference>
<sequence>MAGGSVGPSLLRLEEGRPRGAPQPWHDTAADQALRSACSSAVAATFMAHFAQQLGHSHPRAAIAKYIKAIEQQLYFTAASRQEYADLTTLHDRVMQASVMQGSCQ</sequence>
<evidence type="ECO:0000313" key="4">
    <source>
        <dbReference type="Proteomes" id="UP000485058"/>
    </source>
</evidence>
<evidence type="ECO:0000256" key="2">
    <source>
        <dbReference type="SAM" id="MobiDB-lite"/>
    </source>
</evidence>
<dbReference type="GO" id="GO:0006355">
    <property type="term" value="P:regulation of DNA-templated transcription"/>
    <property type="evidence" value="ECO:0007669"/>
    <property type="project" value="InterPro"/>
</dbReference>
<reference evidence="3 4" key="1">
    <citation type="submission" date="2020-02" db="EMBL/GenBank/DDBJ databases">
        <title>Draft genome sequence of Haematococcus lacustris strain NIES-144.</title>
        <authorList>
            <person name="Morimoto D."/>
            <person name="Nakagawa S."/>
            <person name="Yoshida T."/>
            <person name="Sawayama S."/>
        </authorList>
    </citation>
    <scope>NUCLEOTIDE SEQUENCE [LARGE SCALE GENOMIC DNA]</scope>
    <source>
        <strain evidence="3 4">NIES-144</strain>
    </source>
</reference>
<name>A0A699ZDS8_HAELA</name>
<feature type="region of interest" description="Disordered" evidence="2">
    <location>
        <begin position="1"/>
        <end position="26"/>
    </location>
</feature>
<gene>
    <name evidence="3" type="ORF">HaLaN_13581</name>
</gene>
<comment type="caution">
    <text evidence="3">The sequence shown here is derived from an EMBL/GenBank/DDBJ whole genome shotgun (WGS) entry which is preliminary data.</text>
</comment>
<keyword evidence="1" id="KW-0539">Nucleus</keyword>
<dbReference type="EMBL" id="BLLF01001088">
    <property type="protein sequence ID" value="GFH17044.1"/>
    <property type="molecule type" value="Genomic_DNA"/>
</dbReference>
<dbReference type="AlphaFoldDB" id="A0A699ZDS8"/>
<dbReference type="InterPro" id="IPR036529">
    <property type="entry name" value="KIX_dom_sf"/>
</dbReference>
<keyword evidence="4" id="KW-1185">Reference proteome</keyword>
<proteinExistence type="predicted"/>
<dbReference type="GO" id="GO:0003712">
    <property type="term" value="F:transcription coregulator activity"/>
    <property type="evidence" value="ECO:0007669"/>
    <property type="project" value="InterPro"/>
</dbReference>
<protein>
    <submittedName>
        <fullName evidence="3">Uncharacterized protein</fullName>
    </submittedName>
</protein>
<evidence type="ECO:0000256" key="1">
    <source>
        <dbReference type="ARBA" id="ARBA00023242"/>
    </source>
</evidence>
<organism evidence="3 4">
    <name type="scientific">Haematococcus lacustris</name>
    <name type="common">Green alga</name>
    <name type="synonym">Haematococcus pluvialis</name>
    <dbReference type="NCBI Taxonomy" id="44745"/>
    <lineage>
        <taxon>Eukaryota</taxon>
        <taxon>Viridiplantae</taxon>
        <taxon>Chlorophyta</taxon>
        <taxon>core chlorophytes</taxon>
        <taxon>Chlorophyceae</taxon>
        <taxon>CS clade</taxon>
        <taxon>Chlamydomonadales</taxon>
        <taxon>Haematococcaceae</taxon>
        <taxon>Haematococcus</taxon>
    </lineage>
</organism>
<evidence type="ECO:0000313" key="3">
    <source>
        <dbReference type="EMBL" id="GFH17044.1"/>
    </source>
</evidence>
<accession>A0A699ZDS8</accession>